<dbReference type="EMBL" id="CP043909">
    <property type="protein sequence ID" value="QER40015.1"/>
    <property type="molecule type" value="Genomic_DNA"/>
</dbReference>
<dbReference type="AlphaFoldDB" id="A0A5P1UTF9"/>
<evidence type="ECO:0000313" key="2">
    <source>
        <dbReference type="EMBL" id="QER40015.1"/>
    </source>
</evidence>
<dbReference type="Proteomes" id="UP000325177">
    <property type="component" value="Chromosome"/>
</dbReference>
<feature type="chain" id="PRO_5025051694" evidence="1">
    <location>
        <begin position="25"/>
        <end position="208"/>
    </location>
</feature>
<keyword evidence="2" id="KW-0808">Transferase</keyword>
<keyword evidence="1" id="KW-0732">Signal</keyword>
<keyword evidence="2" id="KW-0032">Aminotransferase</keyword>
<dbReference type="GO" id="GO:0008483">
    <property type="term" value="F:transaminase activity"/>
    <property type="evidence" value="ECO:0007669"/>
    <property type="project" value="UniProtKB-KW"/>
</dbReference>
<feature type="signal peptide" evidence="1">
    <location>
        <begin position="1"/>
        <end position="24"/>
    </location>
</feature>
<evidence type="ECO:0000313" key="3">
    <source>
        <dbReference type="Proteomes" id="UP000325177"/>
    </source>
</evidence>
<accession>A0A5P1UTF9</accession>
<protein>
    <submittedName>
        <fullName evidence="2">Aminotransferase</fullName>
    </submittedName>
</protein>
<name>A0A5P1UTF9_9GAMM</name>
<dbReference type="KEGG" id="asue:F2A31_09895"/>
<keyword evidence="3" id="KW-1185">Reference proteome</keyword>
<evidence type="ECO:0000256" key="1">
    <source>
        <dbReference type="SAM" id="SignalP"/>
    </source>
</evidence>
<dbReference type="RefSeq" id="WP_150026243.1">
    <property type="nucleotide sequence ID" value="NZ_CP043909.1"/>
</dbReference>
<organism evidence="2 3">
    <name type="scientific">Acinetobacter suaedae</name>
    <dbReference type="NCBI Taxonomy" id="2609668"/>
    <lineage>
        <taxon>Bacteria</taxon>
        <taxon>Pseudomonadati</taxon>
        <taxon>Pseudomonadota</taxon>
        <taxon>Gammaproteobacteria</taxon>
        <taxon>Moraxellales</taxon>
        <taxon>Moraxellaceae</taxon>
        <taxon>Acinetobacter</taxon>
    </lineage>
</organism>
<proteinExistence type="predicted"/>
<reference evidence="2 3" key="1">
    <citation type="submission" date="2019-09" db="EMBL/GenBank/DDBJ databases">
        <title>Acinetobacter sp. C16S1 isolated from saline soil.</title>
        <authorList>
            <person name="Xu L."/>
            <person name="Sun J.-Q."/>
        </authorList>
    </citation>
    <scope>NUCLEOTIDE SEQUENCE [LARGE SCALE GENOMIC DNA]</scope>
    <source>
        <strain evidence="2 3">C16S1</strain>
    </source>
</reference>
<sequence>MSMPMPKILLSTIFLSCLSLPVYATVGGPQHIEVLGLDRKAQKIYLMRHFEDGRGRLPQLYYYQLNGTNPTKLIQVDSLYINPKTKLIDYDQNSTQFDIEIAKIQKRLLPLQPIHKSKAHIQLLSVKKGEAKAWYDPEIPIDKWSYQYQVKSFCLKSKPQTADSYKEELNIAKVYKVPHSKNMLVTVEYLGIPFETGYNIEDPVLLTK</sequence>
<gene>
    <name evidence="2" type="ORF">F2A31_09895</name>
</gene>